<evidence type="ECO:0000313" key="3">
    <source>
        <dbReference type="Proteomes" id="UP000253436"/>
    </source>
</evidence>
<feature type="chain" id="PRO_5017043732" description="Lipoprotein" evidence="1">
    <location>
        <begin position="25"/>
        <end position="206"/>
    </location>
</feature>
<sequence length="206" mass="23727">MKSLTFVFRIVLVLFLAQSCKSSALKTKNLRPRETDIMVYQNRSETVVREVSETVKIDRKPFSIRFFNKLSDSPNGIFHAARIAAFSHDSLVNTVKFGMSEQDFSFLTPSSGIASSRSGRYDYLFLDQKGHHYLFKDATSQRLNRIADSSRTPKLEFEISSLYYKDQKINIEATHLNQLYLVCFIDRNLNGIIEEGELHKLTLDLK</sequence>
<proteinExistence type="predicted"/>
<dbReference type="PROSITE" id="PS51257">
    <property type="entry name" value="PROKAR_LIPOPROTEIN"/>
    <property type="match status" value="1"/>
</dbReference>
<name>A0A368ZEV8_9FLAO</name>
<evidence type="ECO:0000313" key="2">
    <source>
        <dbReference type="EMBL" id="RCW92002.1"/>
    </source>
</evidence>
<organism evidence="2 3">
    <name type="scientific">Winogradskyella arenosi</name>
    <dbReference type="NCBI Taxonomy" id="533325"/>
    <lineage>
        <taxon>Bacteria</taxon>
        <taxon>Pseudomonadati</taxon>
        <taxon>Bacteroidota</taxon>
        <taxon>Flavobacteriia</taxon>
        <taxon>Flavobacteriales</taxon>
        <taxon>Flavobacteriaceae</taxon>
        <taxon>Winogradskyella</taxon>
    </lineage>
</organism>
<feature type="signal peptide" evidence="1">
    <location>
        <begin position="1"/>
        <end position="24"/>
    </location>
</feature>
<gene>
    <name evidence="2" type="ORF">DFQ08_10221</name>
</gene>
<dbReference type="EMBL" id="QPJO01000002">
    <property type="protein sequence ID" value="RCW92002.1"/>
    <property type="molecule type" value="Genomic_DNA"/>
</dbReference>
<dbReference type="Proteomes" id="UP000253436">
    <property type="component" value="Unassembled WGS sequence"/>
</dbReference>
<evidence type="ECO:0008006" key="4">
    <source>
        <dbReference type="Google" id="ProtNLM"/>
    </source>
</evidence>
<evidence type="ECO:0000256" key="1">
    <source>
        <dbReference type="SAM" id="SignalP"/>
    </source>
</evidence>
<dbReference type="OrthoDB" id="1110047at2"/>
<accession>A0A368ZEV8</accession>
<comment type="caution">
    <text evidence="2">The sequence shown here is derived from an EMBL/GenBank/DDBJ whole genome shotgun (WGS) entry which is preliminary data.</text>
</comment>
<reference evidence="2 3" key="1">
    <citation type="submission" date="2018-07" db="EMBL/GenBank/DDBJ databases">
        <title>Genomic Encyclopedia of Type Strains, Phase III (KMG-III): the genomes of soil and plant-associated and newly described type strains.</title>
        <authorList>
            <person name="Whitman W."/>
        </authorList>
    </citation>
    <scope>NUCLEOTIDE SEQUENCE [LARGE SCALE GENOMIC DNA]</scope>
    <source>
        <strain evidence="2 3">CECT 7958</strain>
    </source>
</reference>
<dbReference type="AlphaFoldDB" id="A0A368ZEV8"/>
<keyword evidence="3" id="KW-1185">Reference proteome</keyword>
<dbReference type="RefSeq" id="WP_114308697.1">
    <property type="nucleotide sequence ID" value="NZ_QPJO01000002.1"/>
</dbReference>
<keyword evidence="1" id="KW-0732">Signal</keyword>
<protein>
    <recommendedName>
        <fullName evidence="4">Lipoprotein</fullName>
    </recommendedName>
</protein>